<evidence type="ECO:0000313" key="2">
    <source>
        <dbReference type="Proteomes" id="UP000016931"/>
    </source>
</evidence>
<dbReference type="RefSeq" id="XP_016764768.1">
    <property type="nucleotide sequence ID" value="XM_016900991.1"/>
</dbReference>
<protein>
    <submittedName>
        <fullName evidence="1">Uncharacterized protein</fullName>
    </submittedName>
</protein>
<organism evidence="1 2">
    <name type="scientific">Sphaerulina musiva (strain SO2202)</name>
    <name type="common">Poplar stem canker fungus</name>
    <name type="synonym">Septoria musiva</name>
    <dbReference type="NCBI Taxonomy" id="692275"/>
    <lineage>
        <taxon>Eukaryota</taxon>
        <taxon>Fungi</taxon>
        <taxon>Dikarya</taxon>
        <taxon>Ascomycota</taxon>
        <taxon>Pezizomycotina</taxon>
        <taxon>Dothideomycetes</taxon>
        <taxon>Dothideomycetidae</taxon>
        <taxon>Mycosphaerellales</taxon>
        <taxon>Mycosphaerellaceae</taxon>
        <taxon>Sphaerulina</taxon>
    </lineage>
</organism>
<dbReference type="AlphaFoldDB" id="N1QK58"/>
<accession>N1QK58</accession>
<dbReference type="HOGENOM" id="CLU_2307821_0_0_1"/>
<keyword evidence="2" id="KW-1185">Reference proteome</keyword>
<dbReference type="Proteomes" id="UP000016931">
    <property type="component" value="Unassembled WGS sequence"/>
</dbReference>
<proteinExistence type="predicted"/>
<dbReference type="EMBL" id="KB456260">
    <property type="protein sequence ID" value="EMF16647.1"/>
    <property type="molecule type" value="Genomic_DNA"/>
</dbReference>
<evidence type="ECO:0000313" key="1">
    <source>
        <dbReference type="EMBL" id="EMF16647.1"/>
    </source>
</evidence>
<dbReference type="GeneID" id="27898128"/>
<sequence>MARRCAFVCADRRHSPAREFMSDNRHLPEVAKCPAVGRAAQIATERRVGAESGKWEWDCGNESERLSSPGRAPPNGQWRMHVMAWCISLTESGCIQQFAG</sequence>
<gene>
    <name evidence="1" type="ORF">SEPMUDRAFT_112687</name>
</gene>
<reference evidence="1 2" key="1">
    <citation type="journal article" date="2012" name="PLoS Pathog.">
        <title>Diverse lifestyles and strategies of plant pathogenesis encoded in the genomes of eighteen Dothideomycetes fungi.</title>
        <authorList>
            <person name="Ohm R.A."/>
            <person name="Feau N."/>
            <person name="Henrissat B."/>
            <person name="Schoch C.L."/>
            <person name="Horwitz B.A."/>
            <person name="Barry K.W."/>
            <person name="Condon B.J."/>
            <person name="Copeland A.C."/>
            <person name="Dhillon B."/>
            <person name="Glaser F."/>
            <person name="Hesse C.N."/>
            <person name="Kosti I."/>
            <person name="LaButti K."/>
            <person name="Lindquist E.A."/>
            <person name="Lucas S."/>
            <person name="Salamov A.A."/>
            <person name="Bradshaw R.E."/>
            <person name="Ciuffetti L."/>
            <person name="Hamelin R.C."/>
            <person name="Kema G.H.J."/>
            <person name="Lawrence C."/>
            <person name="Scott J.A."/>
            <person name="Spatafora J.W."/>
            <person name="Turgeon B.G."/>
            <person name="de Wit P.J.G.M."/>
            <person name="Zhong S."/>
            <person name="Goodwin S.B."/>
            <person name="Grigoriev I.V."/>
        </authorList>
    </citation>
    <scope>NUCLEOTIDE SEQUENCE [LARGE SCALE GENOMIC DNA]</scope>
    <source>
        <strain evidence="1 2">SO2202</strain>
    </source>
</reference>
<name>N1QK58_SPHMS</name>